<dbReference type="STRING" id="470826.SAMN04488027_10151"/>
<name>A0A1G7TU49_9FLAO</name>
<dbReference type="EMBL" id="FNCW01000001">
    <property type="protein sequence ID" value="SDG38691.1"/>
    <property type="molecule type" value="Genomic_DNA"/>
</dbReference>
<evidence type="ECO:0000313" key="3">
    <source>
        <dbReference type="Proteomes" id="UP000199296"/>
    </source>
</evidence>
<feature type="chain" id="PRO_5011563155" description="Outer membrane protein beta-barrel domain-containing protein" evidence="1">
    <location>
        <begin position="20"/>
        <end position="388"/>
    </location>
</feature>
<feature type="signal peptide" evidence="1">
    <location>
        <begin position="1"/>
        <end position="19"/>
    </location>
</feature>
<dbReference type="AlphaFoldDB" id="A0A1G7TU49"/>
<evidence type="ECO:0000313" key="2">
    <source>
        <dbReference type="EMBL" id="SDG38691.1"/>
    </source>
</evidence>
<proteinExistence type="predicted"/>
<keyword evidence="1" id="KW-0732">Signal</keyword>
<evidence type="ECO:0000256" key="1">
    <source>
        <dbReference type="SAM" id="SignalP"/>
    </source>
</evidence>
<reference evidence="2 3" key="1">
    <citation type="submission" date="2016-10" db="EMBL/GenBank/DDBJ databases">
        <authorList>
            <person name="de Groot N.N."/>
        </authorList>
    </citation>
    <scope>NUCLEOTIDE SEQUENCE [LARGE SCALE GENOMIC DNA]</scope>
    <source>
        <strain evidence="2 3">DSM 19803</strain>
    </source>
</reference>
<evidence type="ECO:0008006" key="4">
    <source>
        <dbReference type="Google" id="ProtNLM"/>
    </source>
</evidence>
<accession>A0A1G7TU49</accession>
<organism evidence="2 3">
    <name type="scientific">Psychroflexus sediminis</name>
    <dbReference type="NCBI Taxonomy" id="470826"/>
    <lineage>
        <taxon>Bacteria</taxon>
        <taxon>Pseudomonadati</taxon>
        <taxon>Bacteroidota</taxon>
        <taxon>Flavobacteriia</taxon>
        <taxon>Flavobacteriales</taxon>
        <taxon>Flavobacteriaceae</taxon>
        <taxon>Psychroflexus</taxon>
    </lineage>
</organism>
<keyword evidence="3" id="KW-1185">Reference proteome</keyword>
<sequence length="388" mass="44382">MNKTLLTTLLLLCSLTASYSQERSVKIDFESGTFYNTPRIPFDETLSIVGEAGKDIEMVKVNISYEEKDYTLHSYLWNRIERNSSETFNIVVPPVLRSNTKYDFEIITYKLLSNSQKSKLLENLKSRIRFLLMNNMYYDGKNVVVNKPKHVYEELEKLVKESLKYHESKNMISVEAPSSLVLQELKKQNDFKFSRFFKKTTRDEKSEKANELIQEKVDHLVKLISTELAPFINSDVVQHYKLVNIKSVKTDKERFTLPVNVGMYAWSKSVDINNSSVENIDFTPGVGITIPFNNKSKLAMKSRIFDSFGFSVGVLLEPIEDAEGTEYVTPGVDLPVYTGLGFRMFKVVRFNAGILILGEKGTENLEKLSIIPTAGLALELDLWMGIRK</sequence>
<protein>
    <recommendedName>
        <fullName evidence="4">Outer membrane protein beta-barrel domain-containing protein</fullName>
    </recommendedName>
</protein>
<dbReference type="RefSeq" id="WP_093364074.1">
    <property type="nucleotide sequence ID" value="NZ_FNCW01000001.1"/>
</dbReference>
<dbReference type="OrthoDB" id="833044at2"/>
<dbReference type="Proteomes" id="UP000199296">
    <property type="component" value="Unassembled WGS sequence"/>
</dbReference>
<gene>
    <name evidence="2" type="ORF">SAMN04488027_10151</name>
</gene>